<sequence length="51" mass="5467">MGGSGLSFFGRKFVPSVDRDAAFGSNYGSKSMGSPALSGRLLNFEEFMSRL</sequence>
<dbReference type="Proteomes" id="UP000002220">
    <property type="component" value="Chromosome"/>
</dbReference>
<protein>
    <submittedName>
        <fullName evidence="1">Uncharacterized protein</fullName>
    </submittedName>
</protein>
<dbReference type="EMBL" id="CP001744">
    <property type="protein sequence ID" value="ADG67767.1"/>
    <property type="molecule type" value="Genomic_DNA"/>
</dbReference>
<dbReference type="HOGENOM" id="CLU_3102050_0_0_0"/>
<organism evidence="1 2">
    <name type="scientific">Planctopirus limnophila (strain ATCC 43296 / DSM 3776 / IFAM 1008 / Mu 290)</name>
    <name type="common">Planctomyces limnophilus</name>
    <dbReference type="NCBI Taxonomy" id="521674"/>
    <lineage>
        <taxon>Bacteria</taxon>
        <taxon>Pseudomonadati</taxon>
        <taxon>Planctomycetota</taxon>
        <taxon>Planctomycetia</taxon>
        <taxon>Planctomycetales</taxon>
        <taxon>Planctomycetaceae</taxon>
        <taxon>Planctopirus</taxon>
    </lineage>
</organism>
<accession>D5SXT0</accession>
<dbReference type="AlphaFoldDB" id="D5SXT0"/>
<evidence type="ECO:0000313" key="2">
    <source>
        <dbReference type="Proteomes" id="UP000002220"/>
    </source>
</evidence>
<keyword evidence="2" id="KW-1185">Reference proteome</keyword>
<gene>
    <name evidence="1" type="ordered locus">Plim_1937</name>
</gene>
<name>D5SXT0_PLAL2</name>
<reference evidence="1 2" key="1">
    <citation type="journal article" date="2010" name="Stand. Genomic Sci.">
        <title>Complete genome sequence of Planctomyces limnophilus type strain (Mu 290).</title>
        <authorList>
            <person name="Labutti K."/>
            <person name="Sikorski J."/>
            <person name="Schneider S."/>
            <person name="Nolan M."/>
            <person name="Lucas S."/>
            <person name="Glavina Del Rio T."/>
            <person name="Tice H."/>
            <person name="Cheng J.F."/>
            <person name="Goodwin L."/>
            <person name="Pitluck S."/>
            <person name="Liolios K."/>
            <person name="Ivanova N."/>
            <person name="Mavromatis K."/>
            <person name="Mikhailova N."/>
            <person name="Pati A."/>
            <person name="Chen A."/>
            <person name="Palaniappan K."/>
            <person name="Land M."/>
            <person name="Hauser L."/>
            <person name="Chang Y.J."/>
            <person name="Jeffries C.D."/>
            <person name="Tindall B.J."/>
            <person name="Rohde M."/>
            <person name="Goker M."/>
            <person name="Woyke T."/>
            <person name="Bristow J."/>
            <person name="Eisen J.A."/>
            <person name="Markowitz V."/>
            <person name="Hugenholtz P."/>
            <person name="Kyrpides N.C."/>
            <person name="Klenk H.P."/>
            <person name="Lapidus A."/>
        </authorList>
    </citation>
    <scope>NUCLEOTIDE SEQUENCE [LARGE SCALE GENOMIC DNA]</scope>
    <source>
        <strain evidence="2">ATCC 43296 / DSM 3776 / IFAM 1008 / 290</strain>
    </source>
</reference>
<proteinExistence type="predicted"/>
<dbReference type="STRING" id="521674.Plim_1937"/>
<dbReference type="KEGG" id="plm:Plim_1937"/>
<evidence type="ECO:0000313" key="1">
    <source>
        <dbReference type="EMBL" id="ADG67767.1"/>
    </source>
</evidence>